<dbReference type="Gene3D" id="2.40.128.680">
    <property type="match status" value="1"/>
</dbReference>
<gene>
    <name evidence="2" type="ORF">OH76DRAFT_1373994</name>
</gene>
<reference evidence="2 3" key="1">
    <citation type="journal article" date="2018" name="Biotechnol. Biofuels">
        <title>Integrative visual omics of the white-rot fungus Polyporus brumalis exposes the biotechnological potential of its oxidative enzymes for delignifying raw plant biomass.</title>
        <authorList>
            <person name="Miyauchi S."/>
            <person name="Rancon A."/>
            <person name="Drula E."/>
            <person name="Hage H."/>
            <person name="Chaduli D."/>
            <person name="Favel A."/>
            <person name="Grisel S."/>
            <person name="Henrissat B."/>
            <person name="Herpoel-Gimbert I."/>
            <person name="Ruiz-Duenas F.J."/>
            <person name="Chevret D."/>
            <person name="Hainaut M."/>
            <person name="Lin J."/>
            <person name="Wang M."/>
            <person name="Pangilinan J."/>
            <person name="Lipzen A."/>
            <person name="Lesage-Meessen L."/>
            <person name="Navarro D."/>
            <person name="Riley R."/>
            <person name="Grigoriev I.V."/>
            <person name="Zhou S."/>
            <person name="Raouche S."/>
            <person name="Rosso M.N."/>
        </authorList>
    </citation>
    <scope>NUCLEOTIDE SEQUENCE [LARGE SCALE GENOMIC DNA]</scope>
    <source>
        <strain evidence="2 3">BRFM 1820</strain>
    </source>
</reference>
<dbReference type="Proteomes" id="UP000256964">
    <property type="component" value="Unassembled WGS sequence"/>
</dbReference>
<dbReference type="EMBL" id="KZ857385">
    <property type="protein sequence ID" value="RDX54076.1"/>
    <property type="molecule type" value="Genomic_DNA"/>
</dbReference>
<dbReference type="GO" id="GO:0032299">
    <property type="term" value="C:ribonuclease H2 complex"/>
    <property type="evidence" value="ECO:0007669"/>
    <property type="project" value="InterPro"/>
</dbReference>
<dbReference type="GO" id="GO:0006401">
    <property type="term" value="P:RNA catabolic process"/>
    <property type="evidence" value="ECO:0007669"/>
    <property type="project" value="InterPro"/>
</dbReference>
<dbReference type="PANTHER" id="PTHR47204">
    <property type="entry name" value="OS02G0168900 PROTEIN"/>
    <property type="match status" value="1"/>
</dbReference>
<proteinExistence type="predicted"/>
<dbReference type="CDD" id="cd09271">
    <property type="entry name" value="RNase_H2-C"/>
    <property type="match status" value="1"/>
</dbReference>
<evidence type="ECO:0000313" key="2">
    <source>
        <dbReference type="EMBL" id="RDX54076.1"/>
    </source>
</evidence>
<evidence type="ECO:0000256" key="1">
    <source>
        <dbReference type="SAM" id="MobiDB-lite"/>
    </source>
</evidence>
<name>A0A371DNF8_9APHY</name>
<accession>A0A371DNF8</accession>
<sequence>MSGPAATLTISPTLALPDATPSLMPFHIAYSGPAPISTYFRIKPGPSPTFGREQPPSEPLLSPESQQTSDSQATLVGSSSVSTVGSAAAVGVDEDEDVAKSEGDATVGSADSRHYVAAFRGREMHGVMVDLPEGYAGIVLRAPDDKKGKGVASNRPTEEEKPASKSRSTRRSKRAQETVKVEDEEMDTEDMPGTASEEGPTRVLEPVSTFSTFLLWHPDIPVNDGRDEYVRSLKEWTRLAAEIHRVEDC</sequence>
<protein>
    <submittedName>
        <fullName evidence="2">Uncharacterized protein</fullName>
    </submittedName>
</protein>
<evidence type="ECO:0000313" key="3">
    <source>
        <dbReference type="Proteomes" id="UP000256964"/>
    </source>
</evidence>
<dbReference type="Pfam" id="PF08615">
    <property type="entry name" value="RNase_H2_suC"/>
    <property type="match status" value="1"/>
</dbReference>
<dbReference type="STRING" id="139420.A0A371DNF8"/>
<dbReference type="PANTHER" id="PTHR47204:SF1">
    <property type="entry name" value="RIBONUCLEASE H2 SUBUNIT C"/>
    <property type="match status" value="1"/>
</dbReference>
<dbReference type="InterPro" id="IPR013924">
    <property type="entry name" value="RNase_H2_suC"/>
</dbReference>
<feature type="region of interest" description="Disordered" evidence="1">
    <location>
        <begin position="144"/>
        <end position="203"/>
    </location>
</feature>
<feature type="region of interest" description="Disordered" evidence="1">
    <location>
        <begin position="41"/>
        <end position="109"/>
    </location>
</feature>
<feature type="compositionally biased region" description="Low complexity" evidence="1">
    <location>
        <begin position="76"/>
        <end position="91"/>
    </location>
</feature>
<dbReference type="AlphaFoldDB" id="A0A371DNF8"/>
<organism evidence="2 3">
    <name type="scientific">Lentinus brumalis</name>
    <dbReference type="NCBI Taxonomy" id="2498619"/>
    <lineage>
        <taxon>Eukaryota</taxon>
        <taxon>Fungi</taxon>
        <taxon>Dikarya</taxon>
        <taxon>Basidiomycota</taxon>
        <taxon>Agaricomycotina</taxon>
        <taxon>Agaricomycetes</taxon>
        <taxon>Polyporales</taxon>
        <taxon>Polyporaceae</taxon>
        <taxon>Lentinus</taxon>
    </lineage>
</organism>
<dbReference type="OrthoDB" id="6222486at2759"/>
<keyword evidence="3" id="KW-1185">Reference proteome</keyword>